<dbReference type="SMART" id="SM00382">
    <property type="entry name" value="AAA"/>
    <property type="match status" value="1"/>
</dbReference>
<protein>
    <submittedName>
        <fullName evidence="12">Type I secretion system permease/ATPase</fullName>
    </submittedName>
</protein>
<dbReference type="InterPro" id="IPR003593">
    <property type="entry name" value="AAA+_ATPase"/>
</dbReference>
<dbReference type="InterPro" id="IPR017871">
    <property type="entry name" value="ABC_transporter-like_CS"/>
</dbReference>
<evidence type="ECO:0000256" key="9">
    <source>
        <dbReference type="SAM" id="Phobius"/>
    </source>
</evidence>
<sequence length="588" mass="61794">MKPNVPELGAALSTCRSALVSLVVVSGLLSVLYLTASFFMLVISDRILPSRSVPSLVGLVLLALMLYGFQAALEALRGRILTRISAVLDDCLSQRVFHVMVRNTLSGTAPGAGHLPLRDLDQIRGFLGSSAPAALCDLPWMPLYFGICFLFHPLIGLATVSGALLLVGITVIADRLTRGPSKIASEHGQRRSTITDAGCRNADVLIAMGMQDHFAGRWEDANQNYLLAQQRVADVAGSSSAVSKAARMALQSGVLAIGAYLVIYDKSSPGIIIASSILLGRALAPLDATIANWKGVIAAQQSWTRLTALLAKMPAAQHNGSLPVPMHLVKVEGLSVAPPGSTRLTVKDASFTVKAGQALAVTGPSGSGKSTLVRALVGILPAARGSIRLDTVPMTQWASTDLGRHIGYLPQEVSLFAGTVAQNIARFTPDATRAEIEAAARQAGVHDLIQRLPEGYDTELGEGGLGLSGGQRQRIGLARALYGSPFLLVLDEPNASLDGDGDTALTDAILGARARGGIVIVVAHRMSALAGVDLMLTMEAGEIQAFGPKDEVLRRIRRPAPSQPVPAQNDRAPARTAGQVPMRIVESA</sequence>
<comment type="similarity">
    <text evidence="2">Belongs to the ABC transporter superfamily.</text>
</comment>
<dbReference type="InterPro" id="IPR011527">
    <property type="entry name" value="ABC1_TM_dom"/>
</dbReference>
<dbReference type="GO" id="GO:0030256">
    <property type="term" value="C:type I protein secretion system complex"/>
    <property type="evidence" value="ECO:0007669"/>
    <property type="project" value="InterPro"/>
</dbReference>
<dbReference type="Gene3D" id="1.20.1560.10">
    <property type="entry name" value="ABC transporter type 1, transmembrane domain"/>
    <property type="match status" value="1"/>
</dbReference>
<dbReference type="PROSITE" id="PS50929">
    <property type="entry name" value="ABC_TM1F"/>
    <property type="match status" value="1"/>
</dbReference>
<dbReference type="GO" id="GO:0030253">
    <property type="term" value="P:protein secretion by the type I secretion system"/>
    <property type="evidence" value="ECO:0007669"/>
    <property type="project" value="InterPro"/>
</dbReference>
<dbReference type="EMBL" id="VZZK01000037">
    <property type="protein sequence ID" value="KAB1074533.1"/>
    <property type="molecule type" value="Genomic_DNA"/>
</dbReference>
<dbReference type="Pfam" id="PF00005">
    <property type="entry name" value="ABC_tran"/>
    <property type="match status" value="1"/>
</dbReference>
<feature type="domain" description="ABC transmembrane type-1" evidence="11">
    <location>
        <begin position="22"/>
        <end position="298"/>
    </location>
</feature>
<organism evidence="12 13">
    <name type="scientific">Methylobacterium soli</name>
    <dbReference type="NCBI Taxonomy" id="553447"/>
    <lineage>
        <taxon>Bacteria</taxon>
        <taxon>Pseudomonadati</taxon>
        <taxon>Pseudomonadota</taxon>
        <taxon>Alphaproteobacteria</taxon>
        <taxon>Hyphomicrobiales</taxon>
        <taxon>Methylobacteriaceae</taxon>
        <taxon>Methylobacterium</taxon>
    </lineage>
</organism>
<dbReference type="InterPro" id="IPR010128">
    <property type="entry name" value="ATPase_T1SS_PrtD-like"/>
</dbReference>
<evidence type="ECO:0000313" key="13">
    <source>
        <dbReference type="Proteomes" id="UP000474159"/>
    </source>
</evidence>
<dbReference type="PANTHER" id="PTHR24221">
    <property type="entry name" value="ATP-BINDING CASSETTE SUB-FAMILY B"/>
    <property type="match status" value="1"/>
</dbReference>
<feature type="region of interest" description="Disordered" evidence="8">
    <location>
        <begin position="559"/>
        <end position="580"/>
    </location>
</feature>
<reference evidence="12 13" key="1">
    <citation type="submission" date="2019-09" db="EMBL/GenBank/DDBJ databases">
        <title>YIM 48816 draft genome.</title>
        <authorList>
            <person name="Jiang L."/>
        </authorList>
    </citation>
    <scope>NUCLEOTIDE SEQUENCE [LARGE SCALE GENOMIC DNA]</scope>
    <source>
        <strain evidence="12 13">YIM 48816</strain>
    </source>
</reference>
<dbReference type="SUPFAM" id="SSF90123">
    <property type="entry name" value="ABC transporter transmembrane region"/>
    <property type="match status" value="1"/>
</dbReference>
<accession>A0A6L3SR29</accession>
<evidence type="ECO:0000256" key="2">
    <source>
        <dbReference type="ARBA" id="ARBA00005417"/>
    </source>
</evidence>
<dbReference type="InterPro" id="IPR027417">
    <property type="entry name" value="P-loop_NTPase"/>
</dbReference>
<evidence type="ECO:0000256" key="1">
    <source>
        <dbReference type="ARBA" id="ARBA00004651"/>
    </source>
</evidence>
<evidence type="ECO:0000256" key="4">
    <source>
        <dbReference type="ARBA" id="ARBA00022741"/>
    </source>
</evidence>
<comment type="caution">
    <text evidence="12">The sequence shown here is derived from an EMBL/GenBank/DDBJ whole genome shotgun (WGS) entry which is preliminary data.</text>
</comment>
<keyword evidence="7 9" id="KW-0472">Membrane</keyword>
<keyword evidence="3 9" id="KW-0812">Transmembrane</keyword>
<keyword evidence="13" id="KW-1185">Reference proteome</keyword>
<keyword evidence="6 9" id="KW-1133">Transmembrane helix</keyword>
<dbReference type="SUPFAM" id="SSF52540">
    <property type="entry name" value="P-loop containing nucleoside triphosphate hydrolases"/>
    <property type="match status" value="1"/>
</dbReference>
<dbReference type="Pfam" id="PF00664">
    <property type="entry name" value="ABC_membrane"/>
    <property type="match status" value="1"/>
</dbReference>
<evidence type="ECO:0000259" key="10">
    <source>
        <dbReference type="PROSITE" id="PS50893"/>
    </source>
</evidence>
<evidence type="ECO:0000259" key="11">
    <source>
        <dbReference type="PROSITE" id="PS50929"/>
    </source>
</evidence>
<dbReference type="PROSITE" id="PS00211">
    <property type="entry name" value="ABC_TRANSPORTER_1"/>
    <property type="match status" value="1"/>
</dbReference>
<gene>
    <name evidence="12" type="ORF">F6X53_26000</name>
</gene>
<name>A0A6L3SR29_9HYPH</name>
<dbReference type="PROSITE" id="PS50893">
    <property type="entry name" value="ABC_TRANSPORTER_2"/>
    <property type="match status" value="1"/>
</dbReference>
<dbReference type="InterPro" id="IPR003439">
    <property type="entry name" value="ABC_transporter-like_ATP-bd"/>
</dbReference>
<dbReference type="Gene3D" id="3.40.50.300">
    <property type="entry name" value="P-loop containing nucleotide triphosphate hydrolases"/>
    <property type="match status" value="1"/>
</dbReference>
<keyword evidence="4" id="KW-0547">Nucleotide-binding</keyword>
<keyword evidence="5" id="KW-0067">ATP-binding</keyword>
<feature type="domain" description="ABC transporter" evidence="10">
    <location>
        <begin position="329"/>
        <end position="565"/>
    </location>
</feature>
<proteinExistence type="inferred from homology"/>
<dbReference type="RefSeq" id="WP_151003792.1">
    <property type="nucleotide sequence ID" value="NZ_BPQY01000184.1"/>
</dbReference>
<feature type="transmembrane region" description="Helical" evidence="9">
    <location>
        <begin position="55"/>
        <end position="73"/>
    </location>
</feature>
<dbReference type="NCBIfam" id="TIGR01842">
    <property type="entry name" value="type_I_sec_PrtD"/>
    <property type="match status" value="1"/>
</dbReference>
<dbReference type="GO" id="GO:0005524">
    <property type="term" value="F:ATP binding"/>
    <property type="evidence" value="ECO:0007669"/>
    <property type="project" value="UniProtKB-KW"/>
</dbReference>
<evidence type="ECO:0000256" key="8">
    <source>
        <dbReference type="SAM" id="MobiDB-lite"/>
    </source>
</evidence>
<dbReference type="PANTHER" id="PTHR24221:SF248">
    <property type="entry name" value="ABC TRANSPORTER TRANSMEMBRANE REGION"/>
    <property type="match status" value="1"/>
</dbReference>
<evidence type="ECO:0000256" key="6">
    <source>
        <dbReference type="ARBA" id="ARBA00022989"/>
    </source>
</evidence>
<evidence type="ECO:0000256" key="3">
    <source>
        <dbReference type="ARBA" id="ARBA00022692"/>
    </source>
</evidence>
<evidence type="ECO:0000256" key="7">
    <source>
        <dbReference type="ARBA" id="ARBA00023136"/>
    </source>
</evidence>
<dbReference type="GO" id="GO:0034040">
    <property type="term" value="F:ATPase-coupled lipid transmembrane transporter activity"/>
    <property type="evidence" value="ECO:0007669"/>
    <property type="project" value="TreeGrafter"/>
</dbReference>
<dbReference type="AlphaFoldDB" id="A0A6L3SR29"/>
<dbReference type="GO" id="GO:0140359">
    <property type="term" value="F:ABC-type transporter activity"/>
    <property type="evidence" value="ECO:0007669"/>
    <property type="project" value="InterPro"/>
</dbReference>
<dbReference type="Proteomes" id="UP000474159">
    <property type="component" value="Unassembled WGS sequence"/>
</dbReference>
<dbReference type="GO" id="GO:0016887">
    <property type="term" value="F:ATP hydrolysis activity"/>
    <property type="evidence" value="ECO:0007669"/>
    <property type="project" value="InterPro"/>
</dbReference>
<dbReference type="InterPro" id="IPR039421">
    <property type="entry name" value="Type_1_exporter"/>
</dbReference>
<evidence type="ECO:0000313" key="12">
    <source>
        <dbReference type="EMBL" id="KAB1074533.1"/>
    </source>
</evidence>
<feature type="transmembrane region" description="Helical" evidence="9">
    <location>
        <begin position="143"/>
        <end position="173"/>
    </location>
</feature>
<comment type="subcellular location">
    <subcellularLocation>
        <location evidence="1">Cell membrane</location>
        <topology evidence="1">Multi-pass membrane protein</topology>
    </subcellularLocation>
</comment>
<feature type="transmembrane region" description="Helical" evidence="9">
    <location>
        <begin position="20"/>
        <end position="43"/>
    </location>
</feature>
<dbReference type="OrthoDB" id="9808328at2"/>
<dbReference type="InterPro" id="IPR036640">
    <property type="entry name" value="ABC1_TM_sf"/>
</dbReference>
<dbReference type="GO" id="GO:0005886">
    <property type="term" value="C:plasma membrane"/>
    <property type="evidence" value="ECO:0007669"/>
    <property type="project" value="UniProtKB-SubCell"/>
</dbReference>
<evidence type="ECO:0000256" key="5">
    <source>
        <dbReference type="ARBA" id="ARBA00022840"/>
    </source>
</evidence>